<dbReference type="CDD" id="cd07731">
    <property type="entry name" value="ComA-like_MBL-fold"/>
    <property type="match status" value="1"/>
</dbReference>
<evidence type="ECO:0000259" key="8">
    <source>
        <dbReference type="SMART" id="SM00849"/>
    </source>
</evidence>
<evidence type="ECO:0000256" key="5">
    <source>
        <dbReference type="ARBA" id="ARBA00023136"/>
    </source>
</evidence>
<evidence type="ECO:0000313" key="9">
    <source>
        <dbReference type="EMBL" id="HIV37956.1"/>
    </source>
</evidence>
<keyword evidence="6" id="KW-0175">Coiled coil</keyword>
<keyword evidence="4 7" id="KW-1133">Transmembrane helix</keyword>
<sequence length="766" mass="84555">MRIKRPLCAAAVIWAAAIWLLGNAGIPFFSWDSPGLLGDVKDEKVLVTGILYQKDIYETVTNLYLKKANLIILEKEYPIDNIKITIENEILSEPAQQGDLTAVRGELEEIPEAANPGQFDERIYYYARKVKWYMDGEEFQILQKETDPVLALQGRIKERISLGLQKAFGSEKSGIMEAMILGEKGNLGQENKLLFQIMGISHILAISGTHLSILGWGLYKVLIKCRLPIKASEILATAVMVFYGGLTGNQAAAVRAVIMFGVSAGALLGKRTYDFLSALSLAAILILAESPLYLYDSSFLLSFGAVLGLAAVHPVLFPPKRKRRSRKLTGRFVTGLEQGVCSSISVWSILLPVTMYFFCELSVWGFLANLLILPTVGILLISGLAGGILGLFPAALPGQIGALPGLVLLECYIRGGKFLQELPVFLWITGRPELWQCGIYYGILALLLLAKNKRKSQETGKKTPFWGKGYMKKWFPAGALAVFGLSLFLLFFRPLEGSLKVTFLDVGQGDCACIQQESGSCYLIDGGSSSVSKAGQYRILPFLKEQGIRRIEGIFVSHMDEDHVNGIMELLEMSRDRKTGLKIARLFLSECKETQEQREKLEKAGEEAGCQIFYIKKGSTVKKGKLNITCLSPERDNMESNEGSQALLAEAEGCSFLFTGDIEGMGEEQLLSVCREAGITCDILKVAHHGSRNSTSEELLDVIRPEAAVISCGEDNLYGHPHQELLRRLEDRKIRTFQTDNTGAVFAVVKKEKIQVSFQLGKSMLE</sequence>
<organism evidence="9 10">
    <name type="scientific">Candidatus Blautia stercorigallinarum</name>
    <dbReference type="NCBI Taxonomy" id="2838501"/>
    <lineage>
        <taxon>Bacteria</taxon>
        <taxon>Bacillati</taxon>
        <taxon>Bacillota</taxon>
        <taxon>Clostridia</taxon>
        <taxon>Lachnospirales</taxon>
        <taxon>Lachnospiraceae</taxon>
        <taxon>Blautia</taxon>
    </lineage>
</organism>
<feature type="coiled-coil region" evidence="6">
    <location>
        <begin position="584"/>
        <end position="611"/>
    </location>
</feature>
<gene>
    <name evidence="9" type="ORF">H9747_02995</name>
</gene>
<evidence type="ECO:0000256" key="2">
    <source>
        <dbReference type="ARBA" id="ARBA00022475"/>
    </source>
</evidence>
<comment type="caution">
    <text evidence="9">The sequence shown here is derived from an EMBL/GenBank/DDBJ whole genome shotgun (WGS) entry which is preliminary data.</text>
</comment>
<dbReference type="PANTHER" id="PTHR30619">
    <property type="entry name" value="DNA INTERNALIZATION/COMPETENCE PROTEIN COMEC/REC2"/>
    <property type="match status" value="1"/>
</dbReference>
<evidence type="ECO:0000256" key="7">
    <source>
        <dbReference type="SAM" id="Phobius"/>
    </source>
</evidence>
<dbReference type="InterPro" id="IPR052159">
    <property type="entry name" value="Competence_DNA_uptake"/>
</dbReference>
<feature type="transmembrane region" description="Helical" evidence="7">
    <location>
        <begin position="433"/>
        <end position="450"/>
    </location>
</feature>
<dbReference type="PANTHER" id="PTHR30619:SF1">
    <property type="entry name" value="RECOMBINATION PROTEIN 2"/>
    <property type="match status" value="1"/>
</dbReference>
<feature type="transmembrane region" description="Helical" evidence="7">
    <location>
        <begin position="252"/>
        <end position="268"/>
    </location>
</feature>
<dbReference type="Proteomes" id="UP000886814">
    <property type="component" value="Unassembled WGS sequence"/>
</dbReference>
<keyword evidence="3 7" id="KW-0812">Transmembrane</keyword>
<feature type="transmembrane region" description="Helical" evidence="7">
    <location>
        <begin position="339"/>
        <end position="358"/>
    </location>
</feature>
<dbReference type="InterPro" id="IPR004477">
    <property type="entry name" value="ComEC_N"/>
</dbReference>
<protein>
    <submittedName>
        <fullName evidence="9">DNA internalization-related competence protein ComEC/Rec2</fullName>
    </submittedName>
</protein>
<evidence type="ECO:0000313" key="10">
    <source>
        <dbReference type="Proteomes" id="UP000886814"/>
    </source>
</evidence>
<dbReference type="NCBIfam" id="TIGR00361">
    <property type="entry name" value="ComEC_Rec2"/>
    <property type="match status" value="1"/>
</dbReference>
<dbReference type="InterPro" id="IPR035681">
    <property type="entry name" value="ComA-like_MBL"/>
</dbReference>
<dbReference type="Pfam" id="PF03772">
    <property type="entry name" value="Competence"/>
    <property type="match status" value="1"/>
</dbReference>
<dbReference type="GO" id="GO:0030420">
    <property type="term" value="P:establishment of competence for transformation"/>
    <property type="evidence" value="ECO:0007669"/>
    <property type="project" value="InterPro"/>
</dbReference>
<dbReference type="InterPro" id="IPR001279">
    <property type="entry name" value="Metallo-B-lactamas"/>
</dbReference>
<dbReference type="Gene3D" id="3.60.15.10">
    <property type="entry name" value="Ribonuclease Z/Hydroxyacylglutathione hydrolase-like"/>
    <property type="match status" value="1"/>
</dbReference>
<feature type="transmembrane region" description="Helical" evidence="7">
    <location>
        <begin position="391"/>
        <end position="413"/>
    </location>
</feature>
<feature type="transmembrane region" description="Helical" evidence="7">
    <location>
        <begin position="227"/>
        <end position="246"/>
    </location>
</feature>
<reference evidence="9" key="2">
    <citation type="submission" date="2021-04" db="EMBL/GenBank/DDBJ databases">
        <authorList>
            <person name="Gilroy R."/>
        </authorList>
    </citation>
    <scope>NUCLEOTIDE SEQUENCE</scope>
    <source>
        <strain evidence="9">CHK195-9823</strain>
    </source>
</reference>
<name>A0A9D1PC15_9FIRM</name>
<dbReference type="NCBIfam" id="TIGR00360">
    <property type="entry name" value="ComEC_N-term"/>
    <property type="match status" value="1"/>
</dbReference>
<feature type="transmembrane region" description="Helical" evidence="7">
    <location>
        <begin position="364"/>
        <end position="384"/>
    </location>
</feature>
<proteinExistence type="predicted"/>
<evidence type="ECO:0000256" key="4">
    <source>
        <dbReference type="ARBA" id="ARBA00022989"/>
    </source>
</evidence>
<dbReference type="SUPFAM" id="SSF56281">
    <property type="entry name" value="Metallo-hydrolase/oxidoreductase"/>
    <property type="match status" value="1"/>
</dbReference>
<evidence type="ECO:0000256" key="6">
    <source>
        <dbReference type="SAM" id="Coils"/>
    </source>
</evidence>
<dbReference type="AlphaFoldDB" id="A0A9D1PC15"/>
<evidence type="ECO:0000256" key="3">
    <source>
        <dbReference type="ARBA" id="ARBA00022692"/>
    </source>
</evidence>
<comment type="subcellular location">
    <subcellularLocation>
        <location evidence="1">Cell membrane</location>
        <topology evidence="1">Multi-pass membrane protein</topology>
    </subcellularLocation>
</comment>
<dbReference type="InterPro" id="IPR036866">
    <property type="entry name" value="RibonucZ/Hydroxyglut_hydro"/>
</dbReference>
<feature type="transmembrane region" description="Helical" evidence="7">
    <location>
        <begin position="471"/>
        <end position="492"/>
    </location>
</feature>
<reference evidence="9" key="1">
    <citation type="journal article" date="2021" name="PeerJ">
        <title>Extensive microbial diversity within the chicken gut microbiome revealed by metagenomics and culture.</title>
        <authorList>
            <person name="Gilroy R."/>
            <person name="Ravi A."/>
            <person name="Getino M."/>
            <person name="Pursley I."/>
            <person name="Horton D.L."/>
            <person name="Alikhan N.F."/>
            <person name="Baker D."/>
            <person name="Gharbi K."/>
            <person name="Hall N."/>
            <person name="Watson M."/>
            <person name="Adriaenssens E.M."/>
            <person name="Foster-Nyarko E."/>
            <person name="Jarju S."/>
            <person name="Secka A."/>
            <person name="Antonio M."/>
            <person name="Oren A."/>
            <person name="Chaudhuri R.R."/>
            <person name="La Ragione R."/>
            <person name="Hildebrand F."/>
            <person name="Pallen M.J."/>
        </authorList>
    </citation>
    <scope>NUCLEOTIDE SEQUENCE</scope>
    <source>
        <strain evidence="9">CHK195-9823</strain>
    </source>
</reference>
<dbReference type="GO" id="GO:0005886">
    <property type="term" value="C:plasma membrane"/>
    <property type="evidence" value="ECO:0007669"/>
    <property type="project" value="UniProtKB-SubCell"/>
</dbReference>
<keyword evidence="2" id="KW-1003">Cell membrane</keyword>
<accession>A0A9D1PC15</accession>
<feature type="transmembrane region" description="Helical" evidence="7">
    <location>
        <begin position="193"/>
        <end position="215"/>
    </location>
</feature>
<feature type="domain" description="Metallo-beta-lactamase" evidence="8">
    <location>
        <begin position="510"/>
        <end position="714"/>
    </location>
</feature>
<evidence type="ECO:0000256" key="1">
    <source>
        <dbReference type="ARBA" id="ARBA00004651"/>
    </source>
</evidence>
<feature type="transmembrane region" description="Helical" evidence="7">
    <location>
        <begin position="275"/>
        <end position="293"/>
    </location>
</feature>
<keyword evidence="5 7" id="KW-0472">Membrane</keyword>
<dbReference type="InterPro" id="IPR004797">
    <property type="entry name" value="Competence_ComEC/Rec2"/>
</dbReference>
<feature type="transmembrane region" description="Helical" evidence="7">
    <location>
        <begin position="299"/>
        <end position="318"/>
    </location>
</feature>
<dbReference type="Pfam" id="PF00753">
    <property type="entry name" value="Lactamase_B"/>
    <property type="match status" value="1"/>
</dbReference>
<dbReference type="SMART" id="SM00849">
    <property type="entry name" value="Lactamase_B"/>
    <property type="match status" value="1"/>
</dbReference>
<dbReference type="EMBL" id="DXIQ01000017">
    <property type="protein sequence ID" value="HIV37956.1"/>
    <property type="molecule type" value="Genomic_DNA"/>
</dbReference>